<dbReference type="OrthoDB" id="412006at2759"/>
<dbReference type="Proteomes" id="UP000290288">
    <property type="component" value="Unassembled WGS sequence"/>
</dbReference>
<proteinExistence type="predicted"/>
<name>A0A4Q2D8J1_9AGAR</name>
<organism evidence="1 2">
    <name type="scientific">Candolleomyces aberdarensis</name>
    <dbReference type="NCBI Taxonomy" id="2316362"/>
    <lineage>
        <taxon>Eukaryota</taxon>
        <taxon>Fungi</taxon>
        <taxon>Dikarya</taxon>
        <taxon>Basidiomycota</taxon>
        <taxon>Agaricomycotina</taxon>
        <taxon>Agaricomycetes</taxon>
        <taxon>Agaricomycetidae</taxon>
        <taxon>Agaricales</taxon>
        <taxon>Agaricineae</taxon>
        <taxon>Psathyrellaceae</taxon>
        <taxon>Candolleomyces</taxon>
    </lineage>
</organism>
<dbReference type="AlphaFoldDB" id="A0A4Q2D8J1"/>
<accession>A0A4Q2D8J1</accession>
<reference evidence="1 2" key="1">
    <citation type="submission" date="2019-01" db="EMBL/GenBank/DDBJ databases">
        <title>Draft genome sequence of Psathyrella aberdarensis IHI B618.</title>
        <authorList>
            <person name="Buettner E."/>
            <person name="Kellner H."/>
        </authorList>
    </citation>
    <scope>NUCLEOTIDE SEQUENCE [LARGE SCALE GENOMIC DNA]</scope>
    <source>
        <strain evidence="1 2">IHI B618</strain>
    </source>
</reference>
<protein>
    <submittedName>
        <fullName evidence="1">Uncharacterized protein</fullName>
    </submittedName>
</protein>
<sequence length="193" mass="21744">MQHDTVGNLSVHSGQAHSLAVCKALSEWFSGGRDRLLEFIGTPSKLKWGIHHQAHVASPHTGSTSAIADAFSAAWLKHSSEYTIGPNSKEYWTDECTRALEEYRRDMSVENHKAFRSAVKAAKREFFDERIEEIATTNKHPWDLMDWVKEHKNPPCEAIQFNGEPCHELGDLWDALHNTYNATSDRPVDTAGS</sequence>
<dbReference type="EMBL" id="SDEE01000647">
    <property type="protein sequence ID" value="RXW14774.1"/>
    <property type="molecule type" value="Genomic_DNA"/>
</dbReference>
<comment type="caution">
    <text evidence="1">The sequence shown here is derived from an EMBL/GenBank/DDBJ whole genome shotgun (WGS) entry which is preliminary data.</text>
</comment>
<evidence type="ECO:0000313" key="1">
    <source>
        <dbReference type="EMBL" id="RXW14774.1"/>
    </source>
</evidence>
<gene>
    <name evidence="1" type="ORF">EST38_g11077</name>
</gene>
<keyword evidence="2" id="KW-1185">Reference proteome</keyword>
<evidence type="ECO:0000313" key="2">
    <source>
        <dbReference type="Proteomes" id="UP000290288"/>
    </source>
</evidence>